<organism evidence="2">
    <name type="scientific">gut metagenome</name>
    <dbReference type="NCBI Taxonomy" id="749906"/>
    <lineage>
        <taxon>unclassified sequences</taxon>
        <taxon>metagenomes</taxon>
        <taxon>organismal metagenomes</taxon>
    </lineage>
</organism>
<protein>
    <submittedName>
        <fullName evidence="2">Lipoprotein</fullName>
    </submittedName>
</protein>
<dbReference type="EMBL" id="AMCI01002588">
    <property type="protein sequence ID" value="EJX02324.1"/>
    <property type="molecule type" value="Genomic_DNA"/>
</dbReference>
<accession>J9G624</accession>
<evidence type="ECO:0000313" key="2">
    <source>
        <dbReference type="EMBL" id="EJX02324.1"/>
    </source>
</evidence>
<comment type="caution">
    <text evidence="2">The sequence shown here is derived from an EMBL/GenBank/DDBJ whole genome shotgun (WGS) entry which is preliminary data.</text>
</comment>
<dbReference type="InterPro" id="IPR025380">
    <property type="entry name" value="DUF4369"/>
</dbReference>
<gene>
    <name evidence="2" type="ORF">EVA_09567</name>
</gene>
<feature type="domain" description="DUF4369" evidence="1">
    <location>
        <begin position="21"/>
        <end position="118"/>
    </location>
</feature>
<evidence type="ECO:0000259" key="1">
    <source>
        <dbReference type="Pfam" id="PF14289"/>
    </source>
</evidence>
<dbReference type="AlphaFoldDB" id="J9G624"/>
<dbReference type="PROSITE" id="PS51257">
    <property type="entry name" value="PROKAR_LIPOPROTEIN"/>
    <property type="match status" value="1"/>
</dbReference>
<keyword evidence="2" id="KW-0449">Lipoprotein</keyword>
<name>J9G624_9ZZZZ</name>
<proteinExistence type="predicted"/>
<reference evidence="2" key="1">
    <citation type="journal article" date="2012" name="PLoS ONE">
        <title>Gene sets for utilization of primary and secondary nutrition supplies in the distal gut of endangered iberian lynx.</title>
        <authorList>
            <person name="Alcaide M."/>
            <person name="Messina E."/>
            <person name="Richter M."/>
            <person name="Bargiela R."/>
            <person name="Peplies J."/>
            <person name="Huws S.A."/>
            <person name="Newbold C.J."/>
            <person name="Golyshin P.N."/>
            <person name="Simon M.A."/>
            <person name="Lopez G."/>
            <person name="Yakimov M.M."/>
            <person name="Ferrer M."/>
        </authorList>
    </citation>
    <scope>NUCLEOTIDE SEQUENCE</scope>
</reference>
<sequence length="252" mass="28738">MDKVLLLLSSLLLLTSCAEQYNIAGNSSVSSLDGRMLYLRVSPIEGTETIHTASVCLDSCKVVHGRFNFVGDVDSAMMAMIYTRNQCVMPIVIENGDLNIQVDNVAQRVSGSPLNDKLYNFFKKRNRLDNEMWELQQKSIRMMREGCTPEDIQRKVGKKVERITRRTEELETQFVKENYHNVLGPGFFMLLCSQYPTPIMTEQIKEIIDTAPENFLRNPFVLNYLQRARTRSIPAHPLMPPVTTTTITVQCP</sequence>
<dbReference type="Pfam" id="PF14289">
    <property type="entry name" value="DUF4369"/>
    <property type="match status" value="1"/>
</dbReference>